<dbReference type="GO" id="GO:0070930">
    <property type="term" value="P:trans-translation-dependent protein tagging"/>
    <property type="evidence" value="ECO:0007669"/>
    <property type="project" value="TreeGrafter"/>
</dbReference>
<dbReference type="NCBIfam" id="TIGR00086">
    <property type="entry name" value="smpB"/>
    <property type="match status" value="1"/>
</dbReference>
<dbReference type="GO" id="GO:0070929">
    <property type="term" value="P:trans-translation"/>
    <property type="evidence" value="ECO:0007669"/>
    <property type="project" value="UniProtKB-UniRule"/>
</dbReference>
<dbReference type="PROSITE" id="PS01317">
    <property type="entry name" value="SSRP"/>
    <property type="match status" value="1"/>
</dbReference>
<comment type="similarity">
    <text evidence="3">Belongs to the SmpB family.</text>
</comment>
<keyword evidence="2 3" id="KW-0694">RNA-binding</keyword>
<evidence type="ECO:0000313" key="4">
    <source>
        <dbReference type="EMBL" id="QQA00132.1"/>
    </source>
</evidence>
<evidence type="ECO:0000313" key="5">
    <source>
        <dbReference type="Proteomes" id="UP000595224"/>
    </source>
</evidence>
<comment type="function">
    <text evidence="3">Required for rescue of stalled ribosomes mediated by trans-translation. Binds to transfer-messenger RNA (tmRNA), required for stable association of tmRNA with ribosomes. tmRNA and SmpB together mimic tRNA shape, replacing the anticodon stem-loop with SmpB. tmRNA is encoded by the ssrA gene; the 2 termini fold to resemble tRNA(Ala) and it encodes a 'tag peptide', a short internal open reading frame. During trans-translation Ala-aminoacylated tmRNA acts like a tRNA, entering the A-site of stalled ribosomes, displacing the stalled mRNA. The ribosome then switches to translate the ORF on the tmRNA; the nascent peptide is terminated with the 'tag peptide' encoded by the tmRNA and targeted for degradation. The ribosome is freed to recommence translation, which seems to be the essential function of trans-translation.</text>
</comment>
<keyword evidence="1 3" id="KW-0963">Cytoplasm</keyword>
<dbReference type="PANTHER" id="PTHR30308">
    <property type="entry name" value="TMRNA-BINDING COMPONENT OF TRANS-TRANSLATION TAGGING COMPLEX"/>
    <property type="match status" value="1"/>
</dbReference>
<dbReference type="AlphaFoldDB" id="A0A7T3V424"/>
<dbReference type="PANTHER" id="PTHR30308:SF2">
    <property type="entry name" value="SSRA-BINDING PROTEIN"/>
    <property type="match status" value="1"/>
</dbReference>
<accession>A0A7T3V424</accession>
<dbReference type="InterPro" id="IPR023620">
    <property type="entry name" value="SmpB"/>
</dbReference>
<dbReference type="InterPro" id="IPR000037">
    <property type="entry name" value="SsrA-bd_prot"/>
</dbReference>
<dbReference type="Gene3D" id="2.40.280.10">
    <property type="match status" value="1"/>
</dbReference>
<dbReference type="InterPro" id="IPR020081">
    <property type="entry name" value="SsrA-bd_prot_CS"/>
</dbReference>
<dbReference type="GO" id="GO:0003723">
    <property type="term" value="F:RNA binding"/>
    <property type="evidence" value="ECO:0007669"/>
    <property type="project" value="UniProtKB-UniRule"/>
</dbReference>
<protein>
    <recommendedName>
        <fullName evidence="3">SsrA-binding protein</fullName>
    </recommendedName>
    <alternativeName>
        <fullName evidence="3">Small protein B</fullName>
    </alternativeName>
</protein>
<dbReference type="RefSeq" id="WP_198441981.1">
    <property type="nucleotide sequence ID" value="NZ_CBCSHE010000001.1"/>
</dbReference>
<gene>
    <name evidence="3 4" type="primary">smpB</name>
    <name evidence="4" type="ORF">IWA51_07535</name>
</gene>
<organism evidence="4 5">
    <name type="scientific">Treponema peruense</name>
    <dbReference type="NCBI Taxonomy" id="2787628"/>
    <lineage>
        <taxon>Bacteria</taxon>
        <taxon>Pseudomonadati</taxon>
        <taxon>Spirochaetota</taxon>
        <taxon>Spirochaetia</taxon>
        <taxon>Spirochaetales</taxon>
        <taxon>Treponemataceae</taxon>
        <taxon>Treponema</taxon>
    </lineage>
</organism>
<evidence type="ECO:0000256" key="3">
    <source>
        <dbReference type="HAMAP-Rule" id="MF_00023"/>
    </source>
</evidence>
<reference evidence="4 5" key="1">
    <citation type="submission" date="2020-11" db="EMBL/GenBank/DDBJ databases">
        <title>Treponema Peruensis nv. sp., first commensal Treponema isolated from human feces.</title>
        <authorList>
            <person name="Belkhou C."/>
            <person name="Raes J."/>
        </authorList>
    </citation>
    <scope>NUCLEOTIDE SEQUENCE [LARGE SCALE GENOMIC DNA]</scope>
    <source>
        <strain evidence="4 5">RCC2812</strain>
    </source>
</reference>
<dbReference type="CDD" id="cd09294">
    <property type="entry name" value="SmpB"/>
    <property type="match status" value="1"/>
</dbReference>
<dbReference type="EMBL" id="CP064936">
    <property type="protein sequence ID" value="QQA00132.1"/>
    <property type="molecule type" value="Genomic_DNA"/>
</dbReference>
<dbReference type="Pfam" id="PF01668">
    <property type="entry name" value="SmpB"/>
    <property type="match status" value="1"/>
</dbReference>
<name>A0A7T3V424_9SPIR</name>
<evidence type="ECO:0000256" key="2">
    <source>
        <dbReference type="ARBA" id="ARBA00022884"/>
    </source>
</evidence>
<sequence length="154" mass="17962">MAESRKIIAQNRKAHFNYTIEDKIECGIALEGTEVKSVRDGNVSFNDSFALIENGEVWVQNFHIAEYMFSSVFNHDPDRKKKLLLHKEEIKRLQRKVEEKGYTLIPLDFYLKNGLVKLTLGVCKGKKQFDKRADIKDRDVKREIAREFRSNLNG</sequence>
<dbReference type="HAMAP" id="MF_00023">
    <property type="entry name" value="SmpB"/>
    <property type="match status" value="1"/>
</dbReference>
<dbReference type="KEGG" id="tper:IWA51_07535"/>
<evidence type="ECO:0000256" key="1">
    <source>
        <dbReference type="ARBA" id="ARBA00022490"/>
    </source>
</evidence>
<dbReference type="GO" id="GO:0005829">
    <property type="term" value="C:cytosol"/>
    <property type="evidence" value="ECO:0007669"/>
    <property type="project" value="TreeGrafter"/>
</dbReference>
<dbReference type="NCBIfam" id="NF003843">
    <property type="entry name" value="PRK05422.1"/>
    <property type="match status" value="1"/>
</dbReference>
<keyword evidence="5" id="KW-1185">Reference proteome</keyword>
<comment type="subcellular location">
    <subcellularLocation>
        <location evidence="3">Cytoplasm</location>
    </subcellularLocation>
    <text evidence="3">The tmRNA-SmpB complex associates with stalled 70S ribosomes.</text>
</comment>
<proteinExistence type="inferred from homology"/>
<dbReference type="SUPFAM" id="SSF74982">
    <property type="entry name" value="Small protein B (SmpB)"/>
    <property type="match status" value="1"/>
</dbReference>
<dbReference type="Proteomes" id="UP000595224">
    <property type="component" value="Chromosome"/>
</dbReference>